<gene>
    <name evidence="9" type="ORF">K444DRAFT_475159</name>
</gene>
<feature type="non-terminal residue" evidence="9">
    <location>
        <position position="129"/>
    </location>
</feature>
<reference evidence="9 10" key="1">
    <citation type="submission" date="2016-04" db="EMBL/GenBank/DDBJ databases">
        <title>A degradative enzymes factory behind the ericoid mycorrhizal symbiosis.</title>
        <authorList>
            <consortium name="DOE Joint Genome Institute"/>
            <person name="Martino E."/>
            <person name="Morin E."/>
            <person name="Grelet G."/>
            <person name="Kuo A."/>
            <person name="Kohler A."/>
            <person name="Daghino S."/>
            <person name="Barry K."/>
            <person name="Choi C."/>
            <person name="Cichocki N."/>
            <person name="Clum A."/>
            <person name="Copeland A."/>
            <person name="Hainaut M."/>
            <person name="Haridas S."/>
            <person name="Labutti K."/>
            <person name="Lindquist E."/>
            <person name="Lipzen A."/>
            <person name="Khouja H.-R."/>
            <person name="Murat C."/>
            <person name="Ohm R."/>
            <person name="Olson A."/>
            <person name="Spatafora J."/>
            <person name="Veneault-Fourrey C."/>
            <person name="Henrissat B."/>
            <person name="Grigoriev I."/>
            <person name="Martin F."/>
            <person name="Perotto S."/>
        </authorList>
    </citation>
    <scope>NUCLEOTIDE SEQUENCE [LARGE SCALE GENOMIC DNA]</scope>
    <source>
        <strain evidence="9 10">E</strain>
    </source>
</reference>
<dbReference type="PANTHER" id="PTHR48182">
    <property type="entry name" value="PROTEIN SERAC1"/>
    <property type="match status" value="1"/>
</dbReference>
<dbReference type="InterPro" id="IPR052374">
    <property type="entry name" value="SERAC1"/>
</dbReference>
<comment type="subcellular location">
    <subcellularLocation>
        <location evidence="2">Endoplasmic reticulum</location>
    </subcellularLocation>
    <subcellularLocation>
        <location evidence="3">Membrane</location>
    </subcellularLocation>
    <subcellularLocation>
        <location evidence="1">Mitochondrion</location>
    </subcellularLocation>
</comment>
<dbReference type="GO" id="GO:0005739">
    <property type="term" value="C:mitochondrion"/>
    <property type="evidence" value="ECO:0007669"/>
    <property type="project" value="UniProtKB-SubCell"/>
</dbReference>
<keyword evidence="7" id="KW-0472">Membrane</keyword>
<dbReference type="GO" id="GO:0016020">
    <property type="term" value="C:membrane"/>
    <property type="evidence" value="ECO:0007669"/>
    <property type="project" value="UniProtKB-SubCell"/>
</dbReference>
<organism evidence="9 10">
    <name type="scientific">Hyaloscypha bicolor E</name>
    <dbReference type="NCBI Taxonomy" id="1095630"/>
    <lineage>
        <taxon>Eukaryota</taxon>
        <taxon>Fungi</taxon>
        <taxon>Dikarya</taxon>
        <taxon>Ascomycota</taxon>
        <taxon>Pezizomycotina</taxon>
        <taxon>Leotiomycetes</taxon>
        <taxon>Helotiales</taxon>
        <taxon>Hyaloscyphaceae</taxon>
        <taxon>Hyaloscypha</taxon>
        <taxon>Hyaloscypha bicolor</taxon>
    </lineage>
</organism>
<keyword evidence="5" id="KW-0256">Endoplasmic reticulum</keyword>
<feature type="non-terminal residue" evidence="9">
    <location>
        <position position="1"/>
    </location>
</feature>
<comment type="similarity">
    <text evidence="4">Belongs to the putative lipase ROG1 family.</text>
</comment>
<evidence type="ECO:0000256" key="6">
    <source>
        <dbReference type="ARBA" id="ARBA00023128"/>
    </source>
</evidence>
<name>A0A2J6TFA8_9HELO</name>
<evidence type="ECO:0000313" key="10">
    <source>
        <dbReference type="Proteomes" id="UP000235371"/>
    </source>
</evidence>
<dbReference type="InterPro" id="IPR029058">
    <property type="entry name" value="AB_hydrolase_fold"/>
</dbReference>
<evidence type="ECO:0000256" key="3">
    <source>
        <dbReference type="ARBA" id="ARBA00004370"/>
    </source>
</evidence>
<dbReference type="PANTHER" id="PTHR48182:SF2">
    <property type="entry name" value="PROTEIN SERAC1"/>
    <property type="match status" value="1"/>
</dbReference>
<evidence type="ECO:0000256" key="5">
    <source>
        <dbReference type="ARBA" id="ARBA00022824"/>
    </source>
</evidence>
<sequence length="129" mass="14758">ICAVHGLNGNAFDTWMAENGRMWLRDFLPKDSPFDRSRIMTFGYTSTLVDKRKLTDRFEDYSDQLISQIIRLRGSSSERKRPLIFICHSMGGLVARLAMTRMHTMPNKFKGLSLEECGILFLSTPHLGS</sequence>
<dbReference type="Gene3D" id="3.40.50.1820">
    <property type="entry name" value="alpha/beta hydrolase"/>
    <property type="match status" value="1"/>
</dbReference>
<protein>
    <recommendedName>
        <fullName evidence="8">DUF676 domain-containing protein</fullName>
    </recommendedName>
</protein>
<dbReference type="GO" id="GO:0005783">
    <property type="term" value="C:endoplasmic reticulum"/>
    <property type="evidence" value="ECO:0007669"/>
    <property type="project" value="UniProtKB-SubCell"/>
</dbReference>
<dbReference type="SUPFAM" id="SSF53474">
    <property type="entry name" value="alpha/beta-Hydrolases"/>
    <property type="match status" value="1"/>
</dbReference>
<evidence type="ECO:0000259" key="8">
    <source>
        <dbReference type="Pfam" id="PF05057"/>
    </source>
</evidence>
<dbReference type="EMBL" id="KZ613786">
    <property type="protein sequence ID" value="PMD61717.1"/>
    <property type="molecule type" value="Genomic_DNA"/>
</dbReference>
<evidence type="ECO:0000256" key="1">
    <source>
        <dbReference type="ARBA" id="ARBA00004173"/>
    </source>
</evidence>
<dbReference type="AlphaFoldDB" id="A0A2J6TFA8"/>
<dbReference type="OrthoDB" id="427518at2759"/>
<dbReference type="Proteomes" id="UP000235371">
    <property type="component" value="Unassembled WGS sequence"/>
</dbReference>
<evidence type="ECO:0000256" key="4">
    <source>
        <dbReference type="ARBA" id="ARBA00007920"/>
    </source>
</evidence>
<proteinExistence type="inferred from homology"/>
<keyword evidence="10" id="KW-1185">Reference proteome</keyword>
<dbReference type="InterPro" id="IPR007751">
    <property type="entry name" value="DUF676_lipase-like"/>
</dbReference>
<dbReference type="InParanoid" id="A0A2J6TFA8"/>
<evidence type="ECO:0000256" key="2">
    <source>
        <dbReference type="ARBA" id="ARBA00004240"/>
    </source>
</evidence>
<evidence type="ECO:0000313" key="9">
    <source>
        <dbReference type="EMBL" id="PMD61717.1"/>
    </source>
</evidence>
<evidence type="ECO:0000256" key="7">
    <source>
        <dbReference type="ARBA" id="ARBA00023136"/>
    </source>
</evidence>
<accession>A0A2J6TFA8</accession>
<keyword evidence="6" id="KW-0496">Mitochondrion</keyword>
<feature type="domain" description="DUF676" evidence="8">
    <location>
        <begin position="3"/>
        <end position="129"/>
    </location>
</feature>
<dbReference type="Pfam" id="PF05057">
    <property type="entry name" value="DUF676"/>
    <property type="match status" value="1"/>
</dbReference>
<dbReference type="GeneID" id="36581009"/>
<dbReference type="RefSeq" id="XP_024738621.1">
    <property type="nucleotide sequence ID" value="XM_024872929.1"/>
</dbReference>